<evidence type="ECO:0000256" key="1">
    <source>
        <dbReference type="SAM" id="MobiDB-lite"/>
    </source>
</evidence>
<name>A0A8J4DPI0_9ACTN</name>
<protein>
    <recommendedName>
        <fullName evidence="3">Ricin B lectin domain-containing protein</fullName>
    </recommendedName>
</protein>
<organism evidence="4 5">
    <name type="scientific">Virgisporangium aliadipatigenens</name>
    <dbReference type="NCBI Taxonomy" id="741659"/>
    <lineage>
        <taxon>Bacteria</taxon>
        <taxon>Bacillati</taxon>
        <taxon>Actinomycetota</taxon>
        <taxon>Actinomycetes</taxon>
        <taxon>Micromonosporales</taxon>
        <taxon>Micromonosporaceae</taxon>
        <taxon>Virgisporangium</taxon>
    </lineage>
</organism>
<feature type="transmembrane region" description="Helical" evidence="2">
    <location>
        <begin position="47"/>
        <end position="70"/>
    </location>
</feature>
<keyword evidence="2" id="KW-1133">Transmembrane helix</keyword>
<dbReference type="EMBL" id="BOPF01000004">
    <property type="protein sequence ID" value="GIJ44457.1"/>
    <property type="molecule type" value="Genomic_DNA"/>
</dbReference>
<dbReference type="AlphaFoldDB" id="A0A8J4DPI0"/>
<keyword evidence="2" id="KW-0812">Transmembrane</keyword>
<dbReference type="PROSITE" id="PS50231">
    <property type="entry name" value="RICIN_B_LECTIN"/>
    <property type="match status" value="1"/>
</dbReference>
<dbReference type="SMART" id="SM00458">
    <property type="entry name" value="RICIN"/>
    <property type="match status" value="1"/>
</dbReference>
<sequence>MARIGHHGAVTGSPPPHEPRPAVYRSGGEEHTSPGLYGARRRRPDPLLLIGVGVLVLGLFVGGVLALQALSGPAPKTALDDVSPSSAAAPSSAPSAPASSAARPSSAAPSRSSAAPVDPNAPQQLGAIKGSASGLCVDLAPGQPGPGGAAAIAACGGAPAQRWFLTPAGALVNVANGQCLGVAGGAGHDGAPIVLEPCAQSPAQQWRFAASPDGRIAFQVVHSGKCLDVVNEGTAPGTPLQQFTCNGRTNQSWLTG</sequence>
<reference evidence="4" key="1">
    <citation type="submission" date="2021-01" db="EMBL/GenBank/DDBJ databases">
        <title>Whole genome shotgun sequence of Virgisporangium aliadipatigenens NBRC 105644.</title>
        <authorList>
            <person name="Komaki H."/>
            <person name="Tamura T."/>
        </authorList>
    </citation>
    <scope>NUCLEOTIDE SEQUENCE</scope>
    <source>
        <strain evidence="4">NBRC 105644</strain>
    </source>
</reference>
<feature type="region of interest" description="Disordered" evidence="1">
    <location>
        <begin position="1"/>
        <end position="41"/>
    </location>
</feature>
<feature type="domain" description="Ricin B lectin" evidence="3">
    <location>
        <begin position="123"/>
        <end position="256"/>
    </location>
</feature>
<dbReference type="CDD" id="cd00161">
    <property type="entry name" value="beta-trefoil_Ricin-like"/>
    <property type="match status" value="1"/>
</dbReference>
<dbReference type="InterPro" id="IPR035992">
    <property type="entry name" value="Ricin_B-like_lectins"/>
</dbReference>
<dbReference type="Proteomes" id="UP000619260">
    <property type="component" value="Unassembled WGS sequence"/>
</dbReference>
<feature type="region of interest" description="Disordered" evidence="1">
    <location>
        <begin position="74"/>
        <end position="124"/>
    </location>
</feature>
<keyword evidence="5" id="KW-1185">Reference proteome</keyword>
<dbReference type="Gene3D" id="2.80.10.50">
    <property type="match status" value="1"/>
</dbReference>
<evidence type="ECO:0000259" key="3">
    <source>
        <dbReference type="SMART" id="SM00458"/>
    </source>
</evidence>
<keyword evidence="2" id="KW-0472">Membrane</keyword>
<feature type="compositionally biased region" description="Low complexity" evidence="1">
    <location>
        <begin position="83"/>
        <end position="116"/>
    </location>
</feature>
<dbReference type="InterPro" id="IPR000772">
    <property type="entry name" value="Ricin_B_lectin"/>
</dbReference>
<comment type="caution">
    <text evidence="4">The sequence shown here is derived from an EMBL/GenBank/DDBJ whole genome shotgun (WGS) entry which is preliminary data.</text>
</comment>
<evidence type="ECO:0000313" key="5">
    <source>
        <dbReference type="Proteomes" id="UP000619260"/>
    </source>
</evidence>
<accession>A0A8J4DPI0</accession>
<gene>
    <name evidence="4" type="ORF">Val02_13430</name>
</gene>
<evidence type="ECO:0000313" key="4">
    <source>
        <dbReference type="EMBL" id="GIJ44457.1"/>
    </source>
</evidence>
<dbReference type="SUPFAM" id="SSF50370">
    <property type="entry name" value="Ricin B-like lectins"/>
    <property type="match status" value="1"/>
</dbReference>
<evidence type="ECO:0000256" key="2">
    <source>
        <dbReference type="SAM" id="Phobius"/>
    </source>
</evidence>
<dbReference type="Pfam" id="PF00652">
    <property type="entry name" value="Ricin_B_lectin"/>
    <property type="match status" value="1"/>
</dbReference>
<proteinExistence type="predicted"/>